<reference evidence="1 2" key="1">
    <citation type="submission" date="2018-08" db="EMBL/GenBank/DDBJ databases">
        <title>Recombination of ecologically and evolutionarily significant loci maintains genetic cohesion in the Pseudomonas syringae species complex.</title>
        <authorList>
            <person name="Dillon M."/>
            <person name="Thakur S."/>
            <person name="Almeida R.N.D."/>
            <person name="Weir B.S."/>
            <person name="Guttman D.S."/>
        </authorList>
    </citation>
    <scope>NUCLEOTIDE SEQUENCE [LARGE SCALE GENOMIC DNA]</scope>
    <source>
        <strain evidence="1 2">ICMP 12341</strain>
    </source>
</reference>
<evidence type="ECO:0000313" key="2">
    <source>
        <dbReference type="Proteomes" id="UP000271468"/>
    </source>
</evidence>
<organism evidence="1 2">
    <name type="scientific">Pseudomonas syringae pv. coriandricola</name>
    <dbReference type="NCBI Taxonomy" id="264453"/>
    <lineage>
        <taxon>Bacteria</taxon>
        <taxon>Pseudomonadati</taxon>
        <taxon>Pseudomonadota</taxon>
        <taxon>Gammaproteobacteria</taxon>
        <taxon>Pseudomonadales</taxon>
        <taxon>Pseudomonadaceae</taxon>
        <taxon>Pseudomonas</taxon>
    </lineage>
</organism>
<gene>
    <name evidence="1" type="ORF">ALQ65_04020</name>
</gene>
<comment type="caution">
    <text evidence="1">The sequence shown here is derived from an EMBL/GenBank/DDBJ whole genome shotgun (WGS) entry which is preliminary data.</text>
</comment>
<accession>A0A0P9M0X7</accession>
<protein>
    <submittedName>
        <fullName evidence="1">Uncharacterized protein</fullName>
    </submittedName>
</protein>
<proteinExistence type="predicted"/>
<dbReference type="EMBL" id="RBOV01000268">
    <property type="protein sequence ID" value="RMN09996.1"/>
    <property type="molecule type" value="Genomic_DNA"/>
</dbReference>
<name>A0A0P9M0X7_9PSED</name>
<evidence type="ECO:0000313" key="1">
    <source>
        <dbReference type="EMBL" id="RMN09996.1"/>
    </source>
</evidence>
<dbReference type="AlphaFoldDB" id="A0A0P9M0X7"/>
<sequence length="449" mass="49045">MTQEISMNPIRPLSHSIQPLLVGEGEAASNLPAMHAAVLSGDSARVTQLRNEGVRINELDNEKRSPLDVLDTMRDIDEQSRSGMRMALLQSLSPTAPIGYMKPEALHGTPWGLEILQSGSLKGGVNDPKGGRESLERMVFFSDRTPESDKDETTRLNLRVKPRLYANGKGVNVSNASSRAQQHRLSQVITHAASNGKPLPTLPGTVTIEVSDLKQAAREGGAWLQRFLHDKYILKGAGQAFTKAPLGQGSSALKLPASITLRQGDSTKVLVDSELQDFFHQAAHTLQSELESGKAPYLSLLNRGTVVPLVFGFEKVKGLSAHEISTSIPGKNNRFMYKANEHRLAGGPDGGKIKEVEVRTLGDLVTLHLGCELKNIKLPEDLLVRLKTSKKEKAEYLDASAIARFRTNLLERVSEMSSGAPLNTLSLETLQEINAELRASDPRTFLRES</sequence>
<dbReference type="Proteomes" id="UP000271468">
    <property type="component" value="Unassembled WGS sequence"/>
</dbReference>